<dbReference type="KEGG" id="qsa:O6P43_027553"/>
<proteinExistence type="predicted"/>
<dbReference type="EMBL" id="JARAOO010000011">
    <property type="protein sequence ID" value="KAJ7951517.1"/>
    <property type="molecule type" value="Genomic_DNA"/>
</dbReference>
<sequence length="122" mass="13730">MVAPPPTYVDHVINDNNKSVEVEPLLLPFALKEVHSDDLDLELDFNIDEFNLDLLNMDFSQPSWENNSTISSSDNIDDQIFLFSDDSLHCFLIFLSLLSTYGPSFTAIANSRDFLVAAVTSR</sequence>
<dbReference type="Proteomes" id="UP001163823">
    <property type="component" value="Chromosome 11"/>
</dbReference>
<protein>
    <submittedName>
        <fullName evidence="1">Uncharacterized protein</fullName>
    </submittedName>
</protein>
<keyword evidence="2" id="KW-1185">Reference proteome</keyword>
<name>A0AAD7L501_QUISA</name>
<accession>A0AAD7L501</accession>
<reference evidence="1" key="1">
    <citation type="journal article" date="2023" name="Science">
        <title>Elucidation of the pathway for biosynthesis of saponin adjuvants from the soapbark tree.</title>
        <authorList>
            <person name="Reed J."/>
            <person name="Orme A."/>
            <person name="El-Demerdash A."/>
            <person name="Owen C."/>
            <person name="Martin L.B.B."/>
            <person name="Misra R.C."/>
            <person name="Kikuchi S."/>
            <person name="Rejzek M."/>
            <person name="Martin A.C."/>
            <person name="Harkess A."/>
            <person name="Leebens-Mack J."/>
            <person name="Louveau T."/>
            <person name="Stephenson M.J."/>
            <person name="Osbourn A."/>
        </authorList>
    </citation>
    <scope>NUCLEOTIDE SEQUENCE</scope>
    <source>
        <strain evidence="1">S10</strain>
    </source>
</reference>
<organism evidence="1 2">
    <name type="scientific">Quillaja saponaria</name>
    <name type="common">Soap bark tree</name>
    <dbReference type="NCBI Taxonomy" id="32244"/>
    <lineage>
        <taxon>Eukaryota</taxon>
        <taxon>Viridiplantae</taxon>
        <taxon>Streptophyta</taxon>
        <taxon>Embryophyta</taxon>
        <taxon>Tracheophyta</taxon>
        <taxon>Spermatophyta</taxon>
        <taxon>Magnoliopsida</taxon>
        <taxon>eudicotyledons</taxon>
        <taxon>Gunneridae</taxon>
        <taxon>Pentapetalae</taxon>
        <taxon>rosids</taxon>
        <taxon>fabids</taxon>
        <taxon>Fabales</taxon>
        <taxon>Quillajaceae</taxon>
        <taxon>Quillaja</taxon>
    </lineage>
</organism>
<evidence type="ECO:0000313" key="1">
    <source>
        <dbReference type="EMBL" id="KAJ7951517.1"/>
    </source>
</evidence>
<dbReference type="AlphaFoldDB" id="A0AAD7L501"/>
<gene>
    <name evidence="1" type="ORF">O6P43_027553</name>
</gene>
<comment type="caution">
    <text evidence="1">The sequence shown here is derived from an EMBL/GenBank/DDBJ whole genome shotgun (WGS) entry which is preliminary data.</text>
</comment>
<evidence type="ECO:0000313" key="2">
    <source>
        <dbReference type="Proteomes" id="UP001163823"/>
    </source>
</evidence>